<protein>
    <submittedName>
        <fullName evidence="2">Uncharacterized protein</fullName>
    </submittedName>
</protein>
<dbReference type="AlphaFoldDB" id="A0AAN9VJ12"/>
<evidence type="ECO:0000313" key="3">
    <source>
        <dbReference type="Proteomes" id="UP001378592"/>
    </source>
</evidence>
<evidence type="ECO:0000313" key="2">
    <source>
        <dbReference type="EMBL" id="KAK7792258.1"/>
    </source>
</evidence>
<feature type="region of interest" description="Disordered" evidence="1">
    <location>
        <begin position="515"/>
        <end position="546"/>
    </location>
</feature>
<dbReference type="Proteomes" id="UP001378592">
    <property type="component" value="Unassembled WGS sequence"/>
</dbReference>
<gene>
    <name evidence="2" type="ORF">R5R35_000065</name>
</gene>
<sequence length="546" mass="63230">MNAKLKRNLELLGFSPGDYENCDEFHLLLDVLSNIDSGNILTREEVECLEYAEAVGLEDEDVAKTMQENGINEDVLDIDETVIENLQKKLRSLESYVWDNSVDHLRQQRGALIKTQKELKEKLGAVEVKAHIRKGEDKWRHNWLELQLLFQELNSINSNEDYDFPFSEKDQNGFVELVTQHVKATCNWIGGSTCGELQENRESSVAVNNYDAESDMLMQLVIVKPRLNRAQYSSLQGKANEEHIGHNEKLLRIVELQLQDILSNPVNEDLDTKKLESYYSDILNLSDKQTKLEIKEKGILHVLECIKAHRETCVAASKACIDILQKLQVLVDLTYVVKVLWDQPRDAVHQSLVYCYEYFHQEMSNMKARITSLEEHKKKFEMPLVEKNVHPQILEILAKKYFPTEEQSLQDLITKYEYELDLTISEKKKILIDSKVQLLEIEKDISRIEEDLDFNMEKLSPVSLGFTASLETLQTRKDEREDLNTSIALSPREWRRRLLWVYFLTDPKKLQDMKEELEGRAGNISPSPPSFVNNLPRFASTPKAED</sequence>
<comment type="caution">
    <text evidence="2">The sequence shown here is derived from an EMBL/GenBank/DDBJ whole genome shotgun (WGS) entry which is preliminary data.</text>
</comment>
<accession>A0AAN9VJ12</accession>
<evidence type="ECO:0000256" key="1">
    <source>
        <dbReference type="SAM" id="MobiDB-lite"/>
    </source>
</evidence>
<keyword evidence="3" id="KW-1185">Reference proteome</keyword>
<proteinExistence type="predicted"/>
<reference evidence="2 3" key="1">
    <citation type="submission" date="2024-03" db="EMBL/GenBank/DDBJ databases">
        <title>The genome assembly and annotation of the cricket Gryllus longicercus Weissman &amp; Gray.</title>
        <authorList>
            <person name="Szrajer S."/>
            <person name="Gray D."/>
            <person name="Ylla G."/>
        </authorList>
    </citation>
    <scope>NUCLEOTIDE SEQUENCE [LARGE SCALE GENOMIC DNA]</scope>
    <source>
        <strain evidence="2">DAG 2021-001</strain>
        <tissue evidence="2">Whole body minus gut</tissue>
    </source>
</reference>
<dbReference type="EMBL" id="JAZDUA010000460">
    <property type="protein sequence ID" value="KAK7792258.1"/>
    <property type="molecule type" value="Genomic_DNA"/>
</dbReference>
<organism evidence="2 3">
    <name type="scientific">Gryllus longicercus</name>
    <dbReference type="NCBI Taxonomy" id="2509291"/>
    <lineage>
        <taxon>Eukaryota</taxon>
        <taxon>Metazoa</taxon>
        <taxon>Ecdysozoa</taxon>
        <taxon>Arthropoda</taxon>
        <taxon>Hexapoda</taxon>
        <taxon>Insecta</taxon>
        <taxon>Pterygota</taxon>
        <taxon>Neoptera</taxon>
        <taxon>Polyneoptera</taxon>
        <taxon>Orthoptera</taxon>
        <taxon>Ensifera</taxon>
        <taxon>Gryllidea</taxon>
        <taxon>Grylloidea</taxon>
        <taxon>Gryllidae</taxon>
        <taxon>Gryllinae</taxon>
        <taxon>Gryllus</taxon>
    </lineage>
</organism>
<name>A0AAN9VJ12_9ORTH</name>